<evidence type="ECO:0000259" key="9">
    <source>
        <dbReference type="PROSITE" id="PS50198"/>
    </source>
</evidence>
<keyword evidence="5 6" id="KW-0413">Isomerase</keyword>
<dbReference type="Gene3D" id="1.10.4030.10">
    <property type="entry name" value="Porin chaperone SurA, peptide-binding domain"/>
    <property type="match status" value="1"/>
</dbReference>
<dbReference type="GO" id="GO:0003755">
    <property type="term" value="F:peptidyl-prolyl cis-trans isomerase activity"/>
    <property type="evidence" value="ECO:0007669"/>
    <property type="project" value="UniProtKB-KW"/>
</dbReference>
<dbReference type="AlphaFoldDB" id="A0A5C1AI45"/>
<evidence type="ECO:0000313" key="10">
    <source>
        <dbReference type="EMBL" id="QEL17342.1"/>
    </source>
</evidence>
<dbReference type="PANTHER" id="PTHR47245:SF1">
    <property type="entry name" value="FOLDASE PROTEIN PRSA"/>
    <property type="match status" value="1"/>
</dbReference>
<proteinExistence type="predicted"/>
<dbReference type="Gene3D" id="3.10.50.40">
    <property type="match status" value="1"/>
</dbReference>
<comment type="catalytic activity">
    <reaction evidence="1">
        <text>[protein]-peptidylproline (omega=180) = [protein]-peptidylproline (omega=0)</text>
        <dbReference type="Rhea" id="RHEA:16237"/>
        <dbReference type="Rhea" id="RHEA-COMP:10747"/>
        <dbReference type="Rhea" id="RHEA-COMP:10748"/>
        <dbReference type="ChEBI" id="CHEBI:83833"/>
        <dbReference type="ChEBI" id="CHEBI:83834"/>
        <dbReference type="EC" id="5.2.1.8"/>
    </reaction>
</comment>
<dbReference type="EC" id="5.2.1.8" evidence="2"/>
<dbReference type="PANTHER" id="PTHR47245">
    <property type="entry name" value="PEPTIDYLPROLYL ISOMERASE"/>
    <property type="match status" value="1"/>
</dbReference>
<feature type="region of interest" description="Disordered" evidence="8">
    <location>
        <begin position="22"/>
        <end position="92"/>
    </location>
</feature>
<sequence>MDAPLRRWLLTAGLAALAGTGCTQSRSVQVQGPAPQWMSPADEAAPVARGQSPDEPKAPTGPIVITEAMPDPLAKTPPAATPRSLVQPASATTASRSGLSALSNPLHDKQIQVAAFIGTNVVITDDEVYQMVRQRAAEYIELFGSEQTKKEQAVYREELRKLIERELIILELFTRMKKNKAEDKIEGLNDHAREQANARLATYRKARGVPEEEFIKVLRAQGLTYNGIRRQLERDALVQVYLEQMLKDKGKFVTLNDLWDYYTANPKEFTVDEKIKWLDCFVSFQRFGTAAEAKEYAENLWRAASAGGDFVEIIKKSGHGDSGLRNGEGLGTKRGDFQPAELESVIVESKEGQLSPLLQTATGYHIVKVVSVQKAGVREFDGKVQSEIRGKLTKQLQEKEYVKMIDDLWRRYRPKVVGE</sequence>
<dbReference type="RefSeq" id="WP_168219119.1">
    <property type="nucleotide sequence ID" value="NZ_CP042425.1"/>
</dbReference>
<gene>
    <name evidence="10" type="ORF">PX52LOC_04325</name>
</gene>
<evidence type="ECO:0000256" key="8">
    <source>
        <dbReference type="SAM" id="MobiDB-lite"/>
    </source>
</evidence>
<protein>
    <recommendedName>
        <fullName evidence="2">peptidylprolyl isomerase</fullName>
        <ecNumber evidence="2">5.2.1.8</ecNumber>
    </recommendedName>
</protein>
<evidence type="ECO:0000256" key="3">
    <source>
        <dbReference type="ARBA" id="ARBA00022729"/>
    </source>
</evidence>
<keyword evidence="11" id="KW-1185">Reference proteome</keyword>
<keyword evidence="3" id="KW-0732">Signal</keyword>
<dbReference type="KEGG" id="lrs:PX52LOC_04325"/>
<evidence type="ECO:0000256" key="4">
    <source>
        <dbReference type="ARBA" id="ARBA00023110"/>
    </source>
</evidence>
<evidence type="ECO:0000256" key="6">
    <source>
        <dbReference type="PROSITE-ProRule" id="PRU00278"/>
    </source>
</evidence>
<evidence type="ECO:0000313" key="11">
    <source>
        <dbReference type="Proteomes" id="UP000324974"/>
    </source>
</evidence>
<organism evidence="10 11">
    <name type="scientific">Limnoglobus roseus</name>
    <dbReference type="NCBI Taxonomy" id="2598579"/>
    <lineage>
        <taxon>Bacteria</taxon>
        <taxon>Pseudomonadati</taxon>
        <taxon>Planctomycetota</taxon>
        <taxon>Planctomycetia</taxon>
        <taxon>Gemmatales</taxon>
        <taxon>Gemmataceae</taxon>
        <taxon>Limnoglobus</taxon>
    </lineage>
</organism>
<dbReference type="InterPro" id="IPR046357">
    <property type="entry name" value="PPIase_dom_sf"/>
</dbReference>
<feature type="domain" description="PpiC" evidence="9">
    <location>
        <begin position="272"/>
        <end position="371"/>
    </location>
</feature>
<dbReference type="InterPro" id="IPR000297">
    <property type="entry name" value="PPIase_PpiC"/>
</dbReference>
<keyword evidence="7" id="KW-0175">Coiled coil</keyword>
<dbReference type="Pfam" id="PF13145">
    <property type="entry name" value="Rotamase_2"/>
    <property type="match status" value="1"/>
</dbReference>
<reference evidence="11" key="1">
    <citation type="submission" date="2019-08" db="EMBL/GenBank/DDBJ databases">
        <title>Limnoglobus roseus gen. nov., sp. nov., a novel freshwater planctomycete with a giant genome from the family Gemmataceae.</title>
        <authorList>
            <person name="Kulichevskaya I.S."/>
            <person name="Naumoff D.G."/>
            <person name="Miroshnikov K."/>
            <person name="Ivanova A."/>
            <person name="Philippov D.A."/>
            <person name="Hakobyan A."/>
            <person name="Rijpstra I.C."/>
            <person name="Sinninghe Damste J.S."/>
            <person name="Liesack W."/>
            <person name="Dedysh S.N."/>
        </authorList>
    </citation>
    <scope>NUCLEOTIDE SEQUENCE [LARGE SCALE GENOMIC DNA]</scope>
    <source>
        <strain evidence="11">PX52</strain>
    </source>
</reference>
<evidence type="ECO:0000256" key="2">
    <source>
        <dbReference type="ARBA" id="ARBA00013194"/>
    </source>
</evidence>
<evidence type="ECO:0000256" key="7">
    <source>
        <dbReference type="SAM" id="Coils"/>
    </source>
</evidence>
<dbReference type="EMBL" id="CP042425">
    <property type="protein sequence ID" value="QEL17342.1"/>
    <property type="molecule type" value="Genomic_DNA"/>
</dbReference>
<name>A0A5C1AI45_9BACT</name>
<dbReference type="Proteomes" id="UP000324974">
    <property type="component" value="Chromosome"/>
</dbReference>
<feature type="coiled-coil region" evidence="7">
    <location>
        <begin position="145"/>
        <end position="198"/>
    </location>
</feature>
<accession>A0A5C1AI45</accession>
<evidence type="ECO:0000256" key="5">
    <source>
        <dbReference type="ARBA" id="ARBA00023235"/>
    </source>
</evidence>
<dbReference type="PROSITE" id="PS51257">
    <property type="entry name" value="PROKAR_LIPOPROTEIN"/>
    <property type="match status" value="1"/>
</dbReference>
<keyword evidence="4 6" id="KW-0697">Rotamase</keyword>
<dbReference type="InterPro" id="IPR050245">
    <property type="entry name" value="PrsA_foldase"/>
</dbReference>
<dbReference type="InterPro" id="IPR027304">
    <property type="entry name" value="Trigger_fact/SurA_dom_sf"/>
</dbReference>
<dbReference type="SUPFAM" id="SSF54534">
    <property type="entry name" value="FKBP-like"/>
    <property type="match status" value="1"/>
</dbReference>
<evidence type="ECO:0000256" key="1">
    <source>
        <dbReference type="ARBA" id="ARBA00000971"/>
    </source>
</evidence>
<dbReference type="SUPFAM" id="SSF109998">
    <property type="entry name" value="Triger factor/SurA peptide-binding domain-like"/>
    <property type="match status" value="1"/>
</dbReference>
<dbReference type="PROSITE" id="PS50198">
    <property type="entry name" value="PPIC_PPIASE_2"/>
    <property type="match status" value="1"/>
</dbReference>